<keyword evidence="7 11" id="KW-0479">Metal-binding</keyword>
<evidence type="ECO:0000256" key="7">
    <source>
        <dbReference type="ARBA" id="ARBA00022723"/>
    </source>
</evidence>
<evidence type="ECO:0000256" key="5">
    <source>
        <dbReference type="ARBA" id="ARBA00018859"/>
    </source>
</evidence>
<feature type="binding site" description="axial binding residue" evidence="12">
    <location>
        <position position="63"/>
    </location>
    <ligand>
        <name>heme</name>
        <dbReference type="ChEBI" id="CHEBI:30413"/>
    </ligand>
    <ligandPart>
        <name>Fe</name>
        <dbReference type="ChEBI" id="CHEBI:18248"/>
    </ligandPart>
</feature>
<dbReference type="Pfam" id="PF02898">
    <property type="entry name" value="NO_synthase"/>
    <property type="match status" value="1"/>
</dbReference>
<dbReference type="InterPro" id="IPR050607">
    <property type="entry name" value="NOS"/>
</dbReference>
<dbReference type="RefSeq" id="WP_168008552.1">
    <property type="nucleotide sequence ID" value="NZ_JAATHJ010000029.1"/>
</dbReference>
<evidence type="ECO:0000313" key="15">
    <source>
        <dbReference type="Proteomes" id="UP000752012"/>
    </source>
</evidence>
<evidence type="ECO:0000256" key="2">
    <source>
        <dbReference type="ARBA" id="ARBA00002642"/>
    </source>
</evidence>
<dbReference type="Proteomes" id="UP000752012">
    <property type="component" value="Unassembled WGS sequence"/>
</dbReference>
<comment type="similarity">
    <text evidence="3 11">Belongs to the NOS family. Bacterial NOS oxygenase subfamily.</text>
</comment>
<sequence>MENTLSTAAEAFLSQFYTEQGIDGFNDRLTQVHDEIGLTGTYVHTEEELAFGAKAAWRNANKCIGRLFWDTLTVFDKRHVRTPEEVVEACRDHMRFTTNEGKIRPAMTIFPPKQADKPLDWQILNHQLIRYAGYEDGTGDPASGALTKQAQAEGWRGAGTHFDILPLLIQERDGRVTMYEWEADEVLEVLLRHPEKERFSSLQLKWYAVPAIADMEIDIGGISYPAAPFNGWYMGTEIGARNLADAWRYNCLEAVAEVFDLDTAKPASLWKDRALVELNRAVIHSFHEDGVSLVDHHTAAEQFRIFCAKERKAGRAVTGDWSWLIPPISPAAVHVFHESYDHVEKSPGFAYRSESICPFTGKKAEGGQMSDKSSF</sequence>
<reference evidence="14 15" key="1">
    <citation type="submission" date="2020-03" db="EMBL/GenBank/DDBJ databases">
        <title>Assessment of the enzymatic potential of alkaline-tolerant lipase obtained from Bacillus luteus H11 (technogenic soil) for the bioremediation of saline soils contaminated with petroleum substances.</title>
        <authorList>
            <person name="Kalwasinska A."/>
        </authorList>
    </citation>
    <scope>NUCLEOTIDE SEQUENCE [LARGE SCALE GENOMIC DNA]</scope>
    <source>
        <strain evidence="14 15">H11</strain>
    </source>
</reference>
<protein>
    <recommendedName>
        <fullName evidence="5 11">Nitric oxide synthase oxygenase</fullName>
        <ecNumber evidence="4 11">1.14.14.47</ecNumber>
    </recommendedName>
</protein>
<keyword evidence="6 11" id="KW-0349">Heme</keyword>
<accession>A0A969TVU2</accession>
<evidence type="ECO:0000256" key="10">
    <source>
        <dbReference type="ARBA" id="ARBA00048713"/>
    </source>
</evidence>
<dbReference type="CDD" id="cd00575">
    <property type="entry name" value="NOS_oxygenase"/>
    <property type="match status" value="1"/>
</dbReference>
<dbReference type="EMBL" id="JAATHJ010000029">
    <property type="protein sequence ID" value="NJP38755.1"/>
    <property type="molecule type" value="Genomic_DNA"/>
</dbReference>
<evidence type="ECO:0000256" key="11">
    <source>
        <dbReference type="PIRNR" id="PIRNR037219"/>
    </source>
</evidence>
<dbReference type="InterPro" id="IPR044943">
    <property type="entry name" value="NOS_dom_1"/>
</dbReference>
<keyword evidence="8 11" id="KW-0560">Oxidoreductase</keyword>
<dbReference type="PANTHER" id="PTHR43410:SF1">
    <property type="entry name" value="NITRIC OXIDE SYNTHASE"/>
    <property type="match status" value="1"/>
</dbReference>
<comment type="function">
    <text evidence="2 11">Catalyzes the production of nitric oxide.</text>
</comment>
<evidence type="ECO:0000256" key="8">
    <source>
        <dbReference type="ARBA" id="ARBA00023002"/>
    </source>
</evidence>
<dbReference type="Gene3D" id="3.90.440.10">
    <property type="entry name" value="Nitric Oxide Synthase,Heme Domain,Chain A domain 2"/>
    <property type="match status" value="1"/>
</dbReference>
<dbReference type="GO" id="GO:0006809">
    <property type="term" value="P:nitric oxide biosynthetic process"/>
    <property type="evidence" value="ECO:0007669"/>
    <property type="project" value="InterPro"/>
</dbReference>
<comment type="catalytic activity">
    <reaction evidence="10">
        <text>3 reduced [flavodoxin] + 2 L-arginine + 4 O2 = 3 oxidized [flavodoxin] + 2 L-citrulline + 2 nitric oxide + 4 H2O + 5 H(+)</text>
        <dbReference type="Rhea" id="RHEA:52324"/>
        <dbReference type="Rhea" id="RHEA-COMP:10622"/>
        <dbReference type="Rhea" id="RHEA-COMP:10623"/>
        <dbReference type="ChEBI" id="CHEBI:15377"/>
        <dbReference type="ChEBI" id="CHEBI:15378"/>
        <dbReference type="ChEBI" id="CHEBI:15379"/>
        <dbReference type="ChEBI" id="CHEBI:16480"/>
        <dbReference type="ChEBI" id="CHEBI:32682"/>
        <dbReference type="ChEBI" id="CHEBI:57618"/>
        <dbReference type="ChEBI" id="CHEBI:57743"/>
        <dbReference type="ChEBI" id="CHEBI:58210"/>
        <dbReference type="EC" id="1.14.14.47"/>
    </reaction>
</comment>
<dbReference type="GO" id="GO:0004517">
    <property type="term" value="F:nitric-oxide synthase activity"/>
    <property type="evidence" value="ECO:0007669"/>
    <property type="project" value="InterPro"/>
</dbReference>
<name>A0A969TVU2_9BACI</name>
<comment type="miscellaneous">
    <text evidence="11">This protein is similar to the oxygenase domain of eukaryotic nitric oxide synthases but lacks the reductase domain which, in eukaryotes, is responsible for transfer of electrons to the ferric heme during nitric oxide synthesis.</text>
</comment>
<evidence type="ECO:0000256" key="12">
    <source>
        <dbReference type="PIRSR" id="PIRSR037219-1"/>
    </source>
</evidence>
<dbReference type="InterPro" id="IPR044940">
    <property type="entry name" value="NOS_dom_2"/>
</dbReference>
<keyword evidence="15" id="KW-1185">Reference proteome</keyword>
<dbReference type="InterPro" id="IPR017142">
    <property type="entry name" value="Nitric_oxide_synthase_Oase-su"/>
</dbReference>
<evidence type="ECO:0000256" key="6">
    <source>
        <dbReference type="ARBA" id="ARBA00022617"/>
    </source>
</evidence>
<comment type="cofactor">
    <cofactor evidence="1 11 12">
        <name>heme</name>
        <dbReference type="ChEBI" id="CHEBI:30413"/>
    </cofactor>
</comment>
<dbReference type="GO" id="GO:0020037">
    <property type="term" value="F:heme binding"/>
    <property type="evidence" value="ECO:0007669"/>
    <property type="project" value="InterPro"/>
</dbReference>
<evidence type="ECO:0000313" key="14">
    <source>
        <dbReference type="EMBL" id="NJP38755.1"/>
    </source>
</evidence>
<proteinExistence type="inferred from homology"/>
<comment type="subunit">
    <text evidence="11">Homodimer.</text>
</comment>
<gene>
    <name evidence="14" type="ORF">HCN83_14400</name>
</gene>
<feature type="domain" description="Nitric oxide synthase (NOS)" evidence="13">
    <location>
        <begin position="3"/>
        <end position="355"/>
    </location>
</feature>
<keyword evidence="9 11" id="KW-0408">Iron</keyword>
<evidence type="ECO:0000256" key="1">
    <source>
        <dbReference type="ARBA" id="ARBA00001971"/>
    </source>
</evidence>
<evidence type="ECO:0000259" key="13">
    <source>
        <dbReference type="Pfam" id="PF02898"/>
    </source>
</evidence>
<dbReference type="Gene3D" id="3.90.340.10">
    <property type="entry name" value="Nitric Oxide Synthase, Chain A, domain 1"/>
    <property type="match status" value="1"/>
</dbReference>
<organism evidence="14 15">
    <name type="scientific">Alkalicoccus luteus</name>
    <dbReference type="NCBI Taxonomy" id="1237094"/>
    <lineage>
        <taxon>Bacteria</taxon>
        <taxon>Bacillati</taxon>
        <taxon>Bacillota</taxon>
        <taxon>Bacilli</taxon>
        <taxon>Bacillales</taxon>
        <taxon>Bacillaceae</taxon>
        <taxon>Alkalicoccus</taxon>
    </lineage>
</organism>
<dbReference type="SUPFAM" id="SSF56512">
    <property type="entry name" value="Nitric oxide (NO) synthase oxygenase domain"/>
    <property type="match status" value="1"/>
</dbReference>
<evidence type="ECO:0000256" key="3">
    <source>
        <dbReference type="ARBA" id="ARBA00005411"/>
    </source>
</evidence>
<dbReference type="AlphaFoldDB" id="A0A969TVU2"/>
<dbReference type="InterPro" id="IPR044944">
    <property type="entry name" value="NOS_dom_3"/>
</dbReference>
<dbReference type="EC" id="1.14.14.47" evidence="4 11"/>
<dbReference type="GO" id="GO:0046872">
    <property type="term" value="F:metal ion binding"/>
    <property type="evidence" value="ECO:0007669"/>
    <property type="project" value="UniProtKB-KW"/>
</dbReference>
<dbReference type="InterPro" id="IPR004030">
    <property type="entry name" value="NOS_N"/>
</dbReference>
<dbReference type="PIRSF" id="PIRSF037219">
    <property type="entry name" value="NOS_oxygenase"/>
    <property type="match status" value="1"/>
</dbReference>
<comment type="caution">
    <text evidence="14">The sequence shown here is derived from an EMBL/GenBank/DDBJ whole genome shotgun (WGS) entry which is preliminary data.</text>
</comment>
<dbReference type="InterPro" id="IPR036119">
    <property type="entry name" value="NOS_N_sf"/>
</dbReference>
<dbReference type="Gene3D" id="3.90.1230.10">
    <property type="entry name" value="Nitric Oxide Synthase, Chain A, domain 3"/>
    <property type="match status" value="1"/>
</dbReference>
<dbReference type="PANTHER" id="PTHR43410">
    <property type="entry name" value="NITRIC OXIDE SYNTHASE OXYGENASE"/>
    <property type="match status" value="1"/>
</dbReference>
<evidence type="ECO:0000256" key="9">
    <source>
        <dbReference type="ARBA" id="ARBA00023004"/>
    </source>
</evidence>
<evidence type="ECO:0000256" key="4">
    <source>
        <dbReference type="ARBA" id="ARBA00012735"/>
    </source>
</evidence>